<accession>A0A7M7IW83</accession>
<keyword evidence="1" id="KW-0812">Transmembrane</keyword>
<feature type="transmembrane region" description="Helical" evidence="1">
    <location>
        <begin position="6"/>
        <end position="27"/>
    </location>
</feature>
<name>A0A7M7IW83_NASVI</name>
<dbReference type="InterPro" id="IPR017384">
    <property type="entry name" value="NADH_Ub_cplx-1_asu_su-1"/>
</dbReference>
<dbReference type="FunCoup" id="A0A7M7IW83">
    <property type="interactions" value="97"/>
</dbReference>
<gene>
    <name evidence="2" type="primary">107982175</name>
</gene>
<dbReference type="Pfam" id="PF15879">
    <property type="entry name" value="MWFE"/>
    <property type="match status" value="1"/>
</dbReference>
<dbReference type="Proteomes" id="UP000002358">
    <property type="component" value="Chromosome 4"/>
</dbReference>
<evidence type="ECO:0000313" key="2">
    <source>
        <dbReference type="EnsemblMetazoa" id="XP_016845272"/>
    </source>
</evidence>
<dbReference type="OMA" id="TRDCRID"/>
<keyword evidence="3" id="KW-1185">Reference proteome</keyword>
<dbReference type="InParanoid" id="A0A7M7IW83"/>
<dbReference type="OrthoDB" id="5840532at2759"/>
<keyword evidence="1" id="KW-1133">Transmembrane helix</keyword>
<sequence>MWYEALPPLLIIGTLMYSYQITSTLITKAMFGNPYRRLTHDSWMRQMIHRDQMMAGDCFTQVGPETLPDE</sequence>
<protein>
    <recommendedName>
        <fullName evidence="4">NADH dehydrogenase [ubiquinone] 1 alpha subcomplex subunit 1</fullName>
    </recommendedName>
</protein>
<dbReference type="SMR" id="A0A7M7IW83"/>
<keyword evidence="1" id="KW-0472">Membrane</keyword>
<proteinExistence type="predicted"/>
<evidence type="ECO:0008006" key="4">
    <source>
        <dbReference type="Google" id="ProtNLM"/>
    </source>
</evidence>
<dbReference type="AlphaFoldDB" id="A0A7M7IW83"/>
<dbReference type="KEGG" id="nvi:107982175"/>
<evidence type="ECO:0000313" key="3">
    <source>
        <dbReference type="Proteomes" id="UP000002358"/>
    </source>
</evidence>
<dbReference type="EnsemblMetazoa" id="XM_016989783">
    <property type="protein sequence ID" value="XP_016845272"/>
    <property type="gene ID" value="LOC107982175"/>
</dbReference>
<reference evidence="2" key="1">
    <citation type="submission" date="2021-01" db="UniProtKB">
        <authorList>
            <consortium name="EnsemblMetazoa"/>
        </authorList>
    </citation>
    <scope>IDENTIFICATION</scope>
</reference>
<evidence type="ECO:0000256" key="1">
    <source>
        <dbReference type="SAM" id="Phobius"/>
    </source>
</evidence>
<organism evidence="2 3">
    <name type="scientific">Nasonia vitripennis</name>
    <name type="common">Parasitic wasp</name>
    <dbReference type="NCBI Taxonomy" id="7425"/>
    <lineage>
        <taxon>Eukaryota</taxon>
        <taxon>Metazoa</taxon>
        <taxon>Ecdysozoa</taxon>
        <taxon>Arthropoda</taxon>
        <taxon>Hexapoda</taxon>
        <taxon>Insecta</taxon>
        <taxon>Pterygota</taxon>
        <taxon>Neoptera</taxon>
        <taxon>Endopterygota</taxon>
        <taxon>Hymenoptera</taxon>
        <taxon>Apocrita</taxon>
        <taxon>Proctotrupomorpha</taxon>
        <taxon>Chalcidoidea</taxon>
        <taxon>Pteromalidae</taxon>
        <taxon>Pteromalinae</taxon>
        <taxon>Nasonia</taxon>
    </lineage>
</organism>